<evidence type="ECO:0000256" key="6">
    <source>
        <dbReference type="ARBA" id="ARBA00023136"/>
    </source>
</evidence>
<feature type="transmembrane region" description="Helical" evidence="7">
    <location>
        <begin position="99"/>
        <end position="120"/>
    </location>
</feature>
<accession>A0A7V8SWU1</accession>
<keyword evidence="6 7" id="KW-0472">Membrane</keyword>
<feature type="transmembrane region" description="Helical" evidence="7">
    <location>
        <begin position="198"/>
        <end position="215"/>
    </location>
</feature>
<evidence type="ECO:0000256" key="4">
    <source>
        <dbReference type="ARBA" id="ARBA00022692"/>
    </source>
</evidence>
<feature type="domain" description="Major facilitator superfamily (MFS) profile" evidence="8">
    <location>
        <begin position="28"/>
        <end position="424"/>
    </location>
</feature>
<keyword evidence="4 7" id="KW-0812">Transmembrane</keyword>
<feature type="transmembrane region" description="Helical" evidence="7">
    <location>
        <begin position="398"/>
        <end position="418"/>
    </location>
</feature>
<dbReference type="GO" id="GO:0005886">
    <property type="term" value="C:plasma membrane"/>
    <property type="evidence" value="ECO:0007669"/>
    <property type="project" value="UniProtKB-SubCell"/>
</dbReference>
<dbReference type="InterPro" id="IPR010290">
    <property type="entry name" value="TM_effector"/>
</dbReference>
<feature type="transmembrane region" description="Helical" evidence="7">
    <location>
        <begin position="66"/>
        <end position="87"/>
    </location>
</feature>
<evidence type="ECO:0000313" key="10">
    <source>
        <dbReference type="Proteomes" id="UP000567293"/>
    </source>
</evidence>
<keyword evidence="2" id="KW-0813">Transport</keyword>
<dbReference type="Pfam" id="PF05977">
    <property type="entry name" value="MFS_3"/>
    <property type="match status" value="1"/>
</dbReference>
<name>A0A7V8SWU1_9BACT</name>
<evidence type="ECO:0000256" key="3">
    <source>
        <dbReference type="ARBA" id="ARBA00022475"/>
    </source>
</evidence>
<dbReference type="EMBL" id="JACDQQ010000955">
    <property type="protein sequence ID" value="MBA0085303.1"/>
    <property type="molecule type" value="Genomic_DNA"/>
</dbReference>
<proteinExistence type="predicted"/>
<dbReference type="InterPro" id="IPR020846">
    <property type="entry name" value="MFS_dom"/>
</dbReference>
<keyword evidence="3" id="KW-1003">Cell membrane</keyword>
<evidence type="ECO:0000256" key="2">
    <source>
        <dbReference type="ARBA" id="ARBA00022448"/>
    </source>
</evidence>
<organism evidence="9 10">
    <name type="scientific">Candidatus Acidiferrum panamense</name>
    <dbReference type="NCBI Taxonomy" id="2741543"/>
    <lineage>
        <taxon>Bacteria</taxon>
        <taxon>Pseudomonadati</taxon>
        <taxon>Acidobacteriota</taxon>
        <taxon>Terriglobia</taxon>
        <taxon>Candidatus Acidiferrales</taxon>
        <taxon>Candidatus Acidiferrum</taxon>
    </lineage>
</organism>
<feature type="transmembrane region" description="Helical" evidence="7">
    <location>
        <begin position="370"/>
        <end position="392"/>
    </location>
</feature>
<evidence type="ECO:0000256" key="5">
    <source>
        <dbReference type="ARBA" id="ARBA00022989"/>
    </source>
</evidence>
<feature type="transmembrane region" description="Helical" evidence="7">
    <location>
        <begin position="332"/>
        <end position="358"/>
    </location>
</feature>
<keyword evidence="10" id="KW-1185">Reference proteome</keyword>
<dbReference type="Gene3D" id="1.20.1250.20">
    <property type="entry name" value="MFS general substrate transporter like domains"/>
    <property type="match status" value="1"/>
</dbReference>
<dbReference type="GO" id="GO:0022857">
    <property type="term" value="F:transmembrane transporter activity"/>
    <property type="evidence" value="ECO:0007669"/>
    <property type="project" value="InterPro"/>
</dbReference>
<protein>
    <submittedName>
        <fullName evidence="9">MFS transporter</fullName>
    </submittedName>
</protein>
<dbReference type="CDD" id="cd06173">
    <property type="entry name" value="MFS_MefA_like"/>
    <property type="match status" value="1"/>
</dbReference>
<dbReference type="AlphaFoldDB" id="A0A7V8SWU1"/>
<feature type="transmembrane region" description="Helical" evidence="7">
    <location>
        <begin position="283"/>
        <end position="302"/>
    </location>
</feature>
<evidence type="ECO:0000256" key="7">
    <source>
        <dbReference type="SAM" id="Phobius"/>
    </source>
</evidence>
<evidence type="ECO:0000313" key="9">
    <source>
        <dbReference type="EMBL" id="MBA0085303.1"/>
    </source>
</evidence>
<feature type="transmembrane region" description="Helical" evidence="7">
    <location>
        <begin position="309"/>
        <end position="326"/>
    </location>
</feature>
<dbReference type="InterPro" id="IPR036259">
    <property type="entry name" value="MFS_trans_sf"/>
</dbReference>
<feature type="transmembrane region" description="Helical" evidence="7">
    <location>
        <begin position="249"/>
        <end position="271"/>
    </location>
</feature>
<gene>
    <name evidence="9" type="ORF">HRJ53_09920</name>
</gene>
<dbReference type="Proteomes" id="UP000567293">
    <property type="component" value="Unassembled WGS sequence"/>
</dbReference>
<keyword evidence="5 7" id="KW-1133">Transmembrane helix</keyword>
<comment type="caution">
    <text evidence="9">The sequence shown here is derived from an EMBL/GenBank/DDBJ whole genome shotgun (WGS) entry which is preliminary data.</text>
</comment>
<evidence type="ECO:0000256" key="1">
    <source>
        <dbReference type="ARBA" id="ARBA00004651"/>
    </source>
</evidence>
<dbReference type="PANTHER" id="PTHR23513:SF11">
    <property type="entry name" value="STAPHYLOFERRIN A TRANSPORTER"/>
    <property type="match status" value="1"/>
</dbReference>
<dbReference type="PANTHER" id="PTHR23513">
    <property type="entry name" value="INTEGRAL MEMBRANE EFFLUX PROTEIN-RELATED"/>
    <property type="match status" value="1"/>
</dbReference>
<sequence length="438" mass="47320">MAASKQWRTIIASPSTGFRNDRSTRFRAMQHRNFRLFIAGQLTSLVGTWMQNMAQQWLIYRLTRSAVLLGVFGFASQVPMLFLAWLGGYVGDHYNRHRGVIATQTASMVLAFALAALTLTGQIRDWRGAWVIIVIAFLVGVVNAFDVPIRQAFLVQMVGREDLPNAIALNSSIFSGARVVGPAIAAFTVRWVGEGGCFFLNGLSFVAVIVALLMMKIERAQTKPSQESPLKSLVQGFHFAMSDFPVRSALFLLGVLSLFGLQYAVFMPIYALDVLKGNVLTQGYLMSSAGVGALLGALHFAARTNYRGLARWIGATSTTGAIGLLIFSGAKLFWLCAVVLFVVGFAAVSQTAATNTLIQSRVPDQLRSRVMAVYATVFMGVQPIGALIAGGVAKRISAPHTLTVFGALVLVGSLVFLLRVVMRLARESTEATKAAASN</sequence>
<dbReference type="PROSITE" id="PS50850">
    <property type="entry name" value="MFS"/>
    <property type="match status" value="1"/>
</dbReference>
<evidence type="ECO:0000259" key="8">
    <source>
        <dbReference type="PROSITE" id="PS50850"/>
    </source>
</evidence>
<reference evidence="9" key="1">
    <citation type="submission" date="2020-06" db="EMBL/GenBank/DDBJ databases">
        <title>Legume-microbial interactions unlock mineral nutrients during tropical forest succession.</title>
        <authorList>
            <person name="Epihov D.Z."/>
        </authorList>
    </citation>
    <scope>NUCLEOTIDE SEQUENCE [LARGE SCALE GENOMIC DNA]</scope>
    <source>
        <strain evidence="9">Pan2503</strain>
    </source>
</reference>
<feature type="transmembrane region" description="Helical" evidence="7">
    <location>
        <begin position="126"/>
        <end position="145"/>
    </location>
</feature>
<comment type="subcellular location">
    <subcellularLocation>
        <location evidence="1">Cell membrane</location>
        <topology evidence="1">Multi-pass membrane protein</topology>
    </subcellularLocation>
</comment>
<dbReference type="SUPFAM" id="SSF103473">
    <property type="entry name" value="MFS general substrate transporter"/>
    <property type="match status" value="1"/>
</dbReference>